<evidence type="ECO:0000313" key="2">
    <source>
        <dbReference type="EMBL" id="KIJ62796.1"/>
    </source>
</evidence>
<accession>A0A0C9WD74</accession>
<name>A0A0C9WD74_9AGAM</name>
<feature type="compositionally biased region" description="Low complexity" evidence="1">
    <location>
        <begin position="68"/>
        <end position="77"/>
    </location>
</feature>
<reference evidence="2 3" key="1">
    <citation type="submission" date="2014-04" db="EMBL/GenBank/DDBJ databases">
        <title>Evolutionary Origins and Diversification of the Mycorrhizal Mutualists.</title>
        <authorList>
            <consortium name="DOE Joint Genome Institute"/>
            <consortium name="Mycorrhizal Genomics Consortium"/>
            <person name="Kohler A."/>
            <person name="Kuo A."/>
            <person name="Nagy L.G."/>
            <person name="Floudas D."/>
            <person name="Copeland A."/>
            <person name="Barry K.W."/>
            <person name="Cichocki N."/>
            <person name="Veneault-Fourrey C."/>
            <person name="LaButti K."/>
            <person name="Lindquist E.A."/>
            <person name="Lipzen A."/>
            <person name="Lundell T."/>
            <person name="Morin E."/>
            <person name="Murat C."/>
            <person name="Riley R."/>
            <person name="Ohm R."/>
            <person name="Sun H."/>
            <person name="Tunlid A."/>
            <person name="Henrissat B."/>
            <person name="Grigoriev I.V."/>
            <person name="Hibbett D.S."/>
            <person name="Martin F."/>
        </authorList>
    </citation>
    <scope>NUCLEOTIDE SEQUENCE [LARGE SCALE GENOMIC DNA]</scope>
    <source>
        <strain evidence="2 3">MD-312</strain>
    </source>
</reference>
<proteinExistence type="predicted"/>
<feature type="region of interest" description="Disordered" evidence="1">
    <location>
        <begin position="94"/>
        <end position="171"/>
    </location>
</feature>
<organism evidence="2 3">
    <name type="scientific">Hydnomerulius pinastri MD-312</name>
    <dbReference type="NCBI Taxonomy" id="994086"/>
    <lineage>
        <taxon>Eukaryota</taxon>
        <taxon>Fungi</taxon>
        <taxon>Dikarya</taxon>
        <taxon>Basidiomycota</taxon>
        <taxon>Agaricomycotina</taxon>
        <taxon>Agaricomycetes</taxon>
        <taxon>Agaricomycetidae</taxon>
        <taxon>Boletales</taxon>
        <taxon>Boletales incertae sedis</taxon>
        <taxon>Leucogyrophana</taxon>
    </lineage>
</organism>
<feature type="compositionally biased region" description="Low complexity" evidence="1">
    <location>
        <begin position="144"/>
        <end position="161"/>
    </location>
</feature>
<feature type="compositionally biased region" description="Basic residues" evidence="1">
    <location>
        <begin position="775"/>
        <end position="785"/>
    </location>
</feature>
<keyword evidence="3" id="KW-1185">Reference proteome</keyword>
<evidence type="ECO:0000313" key="3">
    <source>
        <dbReference type="Proteomes" id="UP000053820"/>
    </source>
</evidence>
<evidence type="ECO:0000256" key="1">
    <source>
        <dbReference type="SAM" id="MobiDB-lite"/>
    </source>
</evidence>
<feature type="compositionally biased region" description="Polar residues" evidence="1">
    <location>
        <begin position="14"/>
        <end position="27"/>
    </location>
</feature>
<dbReference type="AlphaFoldDB" id="A0A0C9WD74"/>
<dbReference type="Proteomes" id="UP000053820">
    <property type="component" value="Unassembled WGS sequence"/>
</dbReference>
<gene>
    <name evidence="2" type="ORF">HYDPIDRAFT_135185</name>
</gene>
<dbReference type="OrthoDB" id="3256495at2759"/>
<dbReference type="HOGENOM" id="CLU_386169_0_0_1"/>
<sequence>MNPLERPAVPANMLNPTTDISNLSEPESLSDSDWLDIASTGGGSDDNDSICSFRETDQERLSPRSRSRQSSLSYSSSRDGDVDAWEGLIEDSADEGMPDDVLAPSSSTVPLVSDDPGSSSINHTEETSFEEQRVKEGLDQSMISTLSSSRSSSLHASTAHSSSRDLRLSFPDPITSSREELLNTSYEDVQSPFDAAFSVTDPDVTLDLQGDEDEEMLSASQILPEEPQQPQATSIPHPIGPELKVFLYGFPSQFNWSLIDTLLQKVVSGAGLTSATTLGSLGGPVRHLVVAGHSERDRSFPHVITVVDKTRQQADIGADPTATFSGGLRSLAVVYMPSCPPRLPEHTLYLPAMASPAYSVDLPEFRDVARISAQETWDMFNVPDHQLLRITASGEPAVVDMRAIDELDPARVHRAFSRVWSDKKSLGRGAINGSHALTIIAVLSLVLGVVVRSAISTSTQPIAATVVATTSNCSSTSIWQLLRPVANREHEAPAATPDNSLIMVPSAFKDFALSVFSAESTSVSLPRANPTGFRRASPSTLSERLKLSKDLILRPSPSVLAPDNRPKALSIITDTSPTIPYHPGPASTGHALSALVHTSIPNIVKEYAPVITAIVNQDVQDILDALDALVQAISRQAQTILTQTTTFIHQSAAHLENSVQSFETVKETFYTHNERAQRRAREMKEQGAKWLYSAGEVLAGHAQSSKAKAKEIGEQLAIRAERARGKAKEMAEEIQEFLHDPEGLEGLGSRAWDLGEKEWRRLHKRAGESGNLKSVKTRKGPKRQFKPTIFL</sequence>
<feature type="region of interest" description="Disordered" evidence="1">
    <location>
        <begin position="1"/>
        <end position="80"/>
    </location>
</feature>
<dbReference type="EMBL" id="KN839853">
    <property type="protein sequence ID" value="KIJ62796.1"/>
    <property type="molecule type" value="Genomic_DNA"/>
</dbReference>
<feature type="compositionally biased region" description="Polar residues" evidence="1">
    <location>
        <begin position="104"/>
        <end position="122"/>
    </location>
</feature>
<protein>
    <submittedName>
        <fullName evidence="2">Uncharacterized protein</fullName>
    </submittedName>
</protein>
<feature type="compositionally biased region" description="Basic and acidic residues" evidence="1">
    <location>
        <begin position="123"/>
        <end position="138"/>
    </location>
</feature>
<feature type="region of interest" description="Disordered" evidence="1">
    <location>
        <begin position="765"/>
        <end position="791"/>
    </location>
</feature>